<dbReference type="AlphaFoldDB" id="A0A4Z2I7T2"/>
<name>A0A4Z2I7T2_9TELE</name>
<accession>A0A4Z2I7T2</accession>
<comment type="caution">
    <text evidence="1">The sequence shown here is derived from an EMBL/GenBank/DDBJ whole genome shotgun (WGS) entry which is preliminary data.</text>
</comment>
<reference evidence="1 2" key="1">
    <citation type="submission" date="2019-03" db="EMBL/GenBank/DDBJ databases">
        <title>First draft genome of Liparis tanakae, snailfish: a comprehensive survey of snailfish specific genes.</title>
        <authorList>
            <person name="Kim W."/>
            <person name="Song I."/>
            <person name="Jeong J.-H."/>
            <person name="Kim D."/>
            <person name="Kim S."/>
            <person name="Ryu S."/>
            <person name="Song J.Y."/>
            <person name="Lee S.K."/>
        </authorList>
    </citation>
    <scope>NUCLEOTIDE SEQUENCE [LARGE SCALE GENOMIC DNA]</scope>
    <source>
        <tissue evidence="1">Muscle</tissue>
    </source>
</reference>
<organism evidence="1 2">
    <name type="scientific">Liparis tanakae</name>
    <name type="common">Tanaka's snailfish</name>
    <dbReference type="NCBI Taxonomy" id="230148"/>
    <lineage>
        <taxon>Eukaryota</taxon>
        <taxon>Metazoa</taxon>
        <taxon>Chordata</taxon>
        <taxon>Craniata</taxon>
        <taxon>Vertebrata</taxon>
        <taxon>Euteleostomi</taxon>
        <taxon>Actinopterygii</taxon>
        <taxon>Neopterygii</taxon>
        <taxon>Teleostei</taxon>
        <taxon>Neoteleostei</taxon>
        <taxon>Acanthomorphata</taxon>
        <taxon>Eupercaria</taxon>
        <taxon>Perciformes</taxon>
        <taxon>Cottioidei</taxon>
        <taxon>Cottales</taxon>
        <taxon>Liparidae</taxon>
        <taxon>Liparis</taxon>
    </lineage>
</organism>
<dbReference type="EMBL" id="SRLO01000125">
    <property type="protein sequence ID" value="TNN73384.1"/>
    <property type="molecule type" value="Genomic_DNA"/>
</dbReference>
<protein>
    <submittedName>
        <fullName evidence="1">Uncharacterized protein</fullName>
    </submittedName>
</protein>
<dbReference type="Proteomes" id="UP000314294">
    <property type="component" value="Unassembled WGS sequence"/>
</dbReference>
<proteinExistence type="predicted"/>
<sequence length="100" mass="10557">MRASSRHVLQSTSLGLSSFIAGPGSLDWGFVPADVISSYAQRMNGGGGNTAGSRAQTTTTSCPLCLLQPEMKRRGVRPPAEDCKGFVQVSHLHIAEESVP</sequence>
<evidence type="ECO:0000313" key="1">
    <source>
        <dbReference type="EMBL" id="TNN73384.1"/>
    </source>
</evidence>
<gene>
    <name evidence="1" type="ORF">EYF80_016338</name>
</gene>
<keyword evidence="2" id="KW-1185">Reference proteome</keyword>
<evidence type="ECO:0000313" key="2">
    <source>
        <dbReference type="Proteomes" id="UP000314294"/>
    </source>
</evidence>